<evidence type="ECO:0000256" key="1">
    <source>
        <dbReference type="ARBA" id="ARBA00023015"/>
    </source>
</evidence>
<dbReference type="InterPro" id="IPR000792">
    <property type="entry name" value="Tscrpt_reg_LuxR_C"/>
</dbReference>
<dbReference type="SUPFAM" id="SSF55785">
    <property type="entry name" value="PYP-like sensor domain (PAS domain)"/>
    <property type="match status" value="1"/>
</dbReference>
<gene>
    <name evidence="6" type="ORF">RxyAA322_16740</name>
</gene>
<dbReference type="CDD" id="cd06170">
    <property type="entry name" value="LuxR_C_like"/>
    <property type="match status" value="1"/>
</dbReference>
<dbReference type="Proteomes" id="UP000318065">
    <property type="component" value="Chromosome"/>
</dbReference>
<dbReference type="CDD" id="cd00130">
    <property type="entry name" value="PAS"/>
    <property type="match status" value="1"/>
</dbReference>
<dbReference type="InterPro" id="IPR036388">
    <property type="entry name" value="WH-like_DNA-bd_sf"/>
</dbReference>
<dbReference type="InterPro" id="IPR013767">
    <property type="entry name" value="PAS_fold"/>
</dbReference>
<dbReference type="Pfam" id="PF00196">
    <property type="entry name" value="GerE"/>
    <property type="match status" value="1"/>
</dbReference>
<proteinExistence type="predicted"/>
<evidence type="ECO:0000256" key="3">
    <source>
        <dbReference type="ARBA" id="ARBA00023163"/>
    </source>
</evidence>
<feature type="domain" description="PAS" evidence="5">
    <location>
        <begin position="10"/>
        <end position="56"/>
    </location>
</feature>
<sequence length="223" mass="24467">MGAEDAIRELPAAVRRIVEARTGDAVFVIAPDYRVVYWDEKAEEITGLLADDVLGRRCYEVVLGEREGGAPFCTYGCSVMHLARAGRPVSSYDMRITTRAGEKRWVNVSNLSVDSEEGPYLVHLLRDSQGAHDTLEMARGLIRLSSKREAAATSRRDVPALTPRQLEVLQLIAAGKTVKEIGAELYLSEATVRNHVSAVLRALDAHSQLEAVAKARRAGLLSR</sequence>
<dbReference type="SMART" id="SM00421">
    <property type="entry name" value="HTH_LUXR"/>
    <property type="match status" value="1"/>
</dbReference>
<keyword evidence="7" id="KW-1185">Reference proteome</keyword>
<dbReference type="GO" id="GO:0006355">
    <property type="term" value="P:regulation of DNA-templated transcription"/>
    <property type="evidence" value="ECO:0007669"/>
    <property type="project" value="InterPro"/>
</dbReference>
<dbReference type="Pfam" id="PF00989">
    <property type="entry name" value="PAS"/>
    <property type="match status" value="1"/>
</dbReference>
<reference evidence="6" key="1">
    <citation type="journal article" date="2019" name="Microbiol. Resour. Announc.">
        <title>Complete Genome Sequence of Rubrobacter xylanophilus Strain AA3-22, Isolated from Arima Onsen in Japan.</title>
        <authorList>
            <person name="Tomariguchi N."/>
            <person name="Miyazaki K."/>
        </authorList>
    </citation>
    <scope>NUCLEOTIDE SEQUENCE [LARGE SCALE GENOMIC DNA]</scope>
    <source>
        <strain evidence="6">AA3-22</strain>
    </source>
</reference>
<dbReference type="PROSITE" id="PS50112">
    <property type="entry name" value="PAS"/>
    <property type="match status" value="1"/>
</dbReference>
<feature type="domain" description="HTH luxR-type" evidence="4">
    <location>
        <begin position="154"/>
        <end position="219"/>
    </location>
</feature>
<dbReference type="PANTHER" id="PTHR44688:SF16">
    <property type="entry name" value="DNA-BINDING TRANSCRIPTIONAL ACTIVATOR DEVR_DOSR"/>
    <property type="match status" value="1"/>
</dbReference>
<dbReference type="InterPro" id="IPR016032">
    <property type="entry name" value="Sig_transdc_resp-reg_C-effctor"/>
</dbReference>
<dbReference type="PANTHER" id="PTHR44688">
    <property type="entry name" value="DNA-BINDING TRANSCRIPTIONAL ACTIVATOR DEVR_DOSR"/>
    <property type="match status" value="1"/>
</dbReference>
<dbReference type="EMBL" id="AP019791">
    <property type="protein sequence ID" value="BBL79820.1"/>
    <property type="molecule type" value="Genomic_DNA"/>
</dbReference>
<dbReference type="InterPro" id="IPR035965">
    <property type="entry name" value="PAS-like_dom_sf"/>
</dbReference>
<name>A0A510HIK8_9ACTN</name>
<organism evidence="6 7">
    <name type="scientific">Rubrobacter xylanophilus</name>
    <dbReference type="NCBI Taxonomy" id="49319"/>
    <lineage>
        <taxon>Bacteria</taxon>
        <taxon>Bacillati</taxon>
        <taxon>Actinomycetota</taxon>
        <taxon>Rubrobacteria</taxon>
        <taxon>Rubrobacterales</taxon>
        <taxon>Rubrobacteraceae</taxon>
        <taxon>Rubrobacter</taxon>
    </lineage>
</organism>
<keyword evidence="2" id="KW-0238">DNA-binding</keyword>
<evidence type="ECO:0000313" key="7">
    <source>
        <dbReference type="Proteomes" id="UP000318065"/>
    </source>
</evidence>
<evidence type="ECO:0000259" key="4">
    <source>
        <dbReference type="PROSITE" id="PS50043"/>
    </source>
</evidence>
<dbReference type="InterPro" id="IPR000014">
    <property type="entry name" value="PAS"/>
</dbReference>
<keyword evidence="1" id="KW-0805">Transcription regulation</keyword>
<evidence type="ECO:0008006" key="8">
    <source>
        <dbReference type="Google" id="ProtNLM"/>
    </source>
</evidence>
<evidence type="ECO:0000256" key="2">
    <source>
        <dbReference type="ARBA" id="ARBA00023125"/>
    </source>
</evidence>
<dbReference type="NCBIfam" id="TIGR00229">
    <property type="entry name" value="sensory_box"/>
    <property type="match status" value="1"/>
</dbReference>
<dbReference type="PROSITE" id="PS50043">
    <property type="entry name" value="HTH_LUXR_2"/>
    <property type="match status" value="1"/>
</dbReference>
<evidence type="ECO:0000313" key="6">
    <source>
        <dbReference type="EMBL" id="BBL79820.1"/>
    </source>
</evidence>
<dbReference type="GO" id="GO:0003677">
    <property type="term" value="F:DNA binding"/>
    <property type="evidence" value="ECO:0007669"/>
    <property type="project" value="UniProtKB-KW"/>
</dbReference>
<protein>
    <recommendedName>
        <fullName evidence="8">Transcriptional regulator, LuxR family</fullName>
    </recommendedName>
</protein>
<dbReference type="AlphaFoldDB" id="A0A510HIK8"/>
<accession>A0A510HIK8</accession>
<dbReference type="SUPFAM" id="SSF46894">
    <property type="entry name" value="C-terminal effector domain of the bipartite response regulators"/>
    <property type="match status" value="1"/>
</dbReference>
<evidence type="ECO:0000259" key="5">
    <source>
        <dbReference type="PROSITE" id="PS50112"/>
    </source>
</evidence>
<dbReference type="Gene3D" id="1.10.10.10">
    <property type="entry name" value="Winged helix-like DNA-binding domain superfamily/Winged helix DNA-binding domain"/>
    <property type="match status" value="1"/>
</dbReference>
<dbReference type="PRINTS" id="PR00038">
    <property type="entry name" value="HTHLUXR"/>
</dbReference>
<keyword evidence="3" id="KW-0804">Transcription</keyword>
<dbReference type="Gene3D" id="3.30.450.20">
    <property type="entry name" value="PAS domain"/>
    <property type="match status" value="1"/>
</dbReference>